<gene>
    <name evidence="3" type="ORF">UT84_C0016G0012</name>
</gene>
<dbReference type="SMART" id="SM00014">
    <property type="entry name" value="acidPPc"/>
    <property type="match status" value="1"/>
</dbReference>
<keyword evidence="1" id="KW-0472">Membrane</keyword>
<keyword evidence="1" id="KW-0812">Transmembrane</keyword>
<feature type="transmembrane region" description="Helical" evidence="1">
    <location>
        <begin position="106"/>
        <end position="125"/>
    </location>
</feature>
<dbReference type="InterPro" id="IPR036938">
    <property type="entry name" value="PAP2/HPO_sf"/>
</dbReference>
<name>A0A0G0RC60_9BACT</name>
<evidence type="ECO:0000313" key="4">
    <source>
        <dbReference type="Proteomes" id="UP000034531"/>
    </source>
</evidence>
<feature type="transmembrane region" description="Helical" evidence="1">
    <location>
        <begin position="81"/>
        <end position="100"/>
    </location>
</feature>
<dbReference type="Gene3D" id="1.20.144.10">
    <property type="entry name" value="Phosphatidic acid phosphatase type 2/haloperoxidase"/>
    <property type="match status" value="1"/>
</dbReference>
<proteinExistence type="predicted"/>
<dbReference type="AlphaFoldDB" id="A0A0G0RC60"/>
<dbReference type="EMBL" id="LBYI01000016">
    <property type="protein sequence ID" value="KKR49983.1"/>
    <property type="molecule type" value="Genomic_DNA"/>
</dbReference>
<dbReference type="Proteomes" id="UP000034531">
    <property type="component" value="Unassembled WGS sequence"/>
</dbReference>
<evidence type="ECO:0000256" key="1">
    <source>
        <dbReference type="SAM" id="Phobius"/>
    </source>
</evidence>
<dbReference type="InterPro" id="IPR000326">
    <property type="entry name" value="PAP2/HPO"/>
</dbReference>
<dbReference type="SUPFAM" id="SSF48317">
    <property type="entry name" value="Acid phosphatase/Vanadium-dependent haloperoxidase"/>
    <property type="match status" value="1"/>
</dbReference>
<protein>
    <recommendedName>
        <fullName evidence="2">Phosphatidic acid phosphatase type 2/haloperoxidase domain-containing protein</fullName>
    </recommendedName>
</protein>
<dbReference type="PANTHER" id="PTHR14969">
    <property type="entry name" value="SPHINGOSINE-1-PHOSPHATE PHOSPHOHYDROLASE"/>
    <property type="match status" value="1"/>
</dbReference>
<dbReference type="PANTHER" id="PTHR14969:SF13">
    <property type="entry name" value="AT30094P"/>
    <property type="match status" value="1"/>
</dbReference>
<organism evidence="3 4">
    <name type="scientific">Candidatus Curtissbacteria bacterium GW2011_GWA1_40_16</name>
    <dbReference type="NCBI Taxonomy" id="1618405"/>
    <lineage>
        <taxon>Bacteria</taxon>
        <taxon>Candidatus Curtissiibacteriota</taxon>
    </lineage>
</organism>
<keyword evidence="1" id="KW-1133">Transmembrane helix</keyword>
<comment type="caution">
    <text evidence="3">The sequence shown here is derived from an EMBL/GenBank/DDBJ whole genome shotgun (WGS) entry which is preliminary data.</text>
</comment>
<dbReference type="Pfam" id="PF01569">
    <property type="entry name" value="PAP2"/>
    <property type="match status" value="1"/>
</dbReference>
<feature type="domain" description="Phosphatidic acid phosphatase type 2/haloperoxidase" evidence="2">
    <location>
        <begin position="12"/>
        <end position="121"/>
    </location>
</feature>
<sequence length="129" mass="13958">MWFIDGRIKKEQVLHGILAFVLAWVLADIFKNFFPTVRPFLTNGNSPLVLFPGDNGAFPSGHTASSFALAMTIFKHDRKVGSLYIVLAILIGVARVLANVHYPIDILGGVVLGIIVATLVGKMHLTSGT</sequence>
<reference evidence="3 4" key="1">
    <citation type="journal article" date="2015" name="Nature">
        <title>rRNA introns, odd ribosomes, and small enigmatic genomes across a large radiation of phyla.</title>
        <authorList>
            <person name="Brown C.T."/>
            <person name="Hug L.A."/>
            <person name="Thomas B.C."/>
            <person name="Sharon I."/>
            <person name="Castelle C.J."/>
            <person name="Singh A."/>
            <person name="Wilkins M.J."/>
            <person name="Williams K.H."/>
            <person name="Banfield J.F."/>
        </authorList>
    </citation>
    <scope>NUCLEOTIDE SEQUENCE [LARGE SCALE GENOMIC DNA]</scope>
</reference>
<evidence type="ECO:0000313" key="3">
    <source>
        <dbReference type="EMBL" id="KKR49983.1"/>
    </source>
</evidence>
<accession>A0A0G0RC60</accession>
<dbReference type="CDD" id="cd01610">
    <property type="entry name" value="PAP2_like"/>
    <property type="match status" value="1"/>
</dbReference>
<feature type="transmembrane region" description="Helical" evidence="1">
    <location>
        <begin position="12"/>
        <end position="30"/>
    </location>
</feature>
<evidence type="ECO:0000259" key="2">
    <source>
        <dbReference type="SMART" id="SM00014"/>
    </source>
</evidence>